<gene>
    <name evidence="1" type="ORF">G5714_006508</name>
</gene>
<comment type="caution">
    <text evidence="1">The sequence shown here is derived from an EMBL/GenBank/DDBJ whole genome shotgun (WGS) entry which is preliminary data.</text>
</comment>
<accession>A0A7J6D414</accession>
<dbReference type="EMBL" id="JAAMOB010000005">
    <property type="protein sequence ID" value="KAF4113963.1"/>
    <property type="molecule type" value="Genomic_DNA"/>
</dbReference>
<name>A0A7J6D414_9TELE</name>
<proteinExistence type="predicted"/>
<evidence type="ECO:0000313" key="2">
    <source>
        <dbReference type="Proteomes" id="UP000579812"/>
    </source>
</evidence>
<reference evidence="1 2" key="1">
    <citation type="submission" date="2020-04" db="EMBL/GenBank/DDBJ databases">
        <title>Chromosome-level genome assembly of a cyprinid fish Onychostoma macrolepis by integration of Nanopore Sequencing, Bionano and Hi-C technology.</title>
        <authorList>
            <person name="Wang D."/>
        </authorList>
    </citation>
    <scope>NUCLEOTIDE SEQUENCE [LARGE SCALE GENOMIC DNA]</scope>
    <source>
        <strain evidence="1">SWU-2019</strain>
        <tissue evidence="1">Muscle</tissue>
    </source>
</reference>
<keyword evidence="2" id="KW-1185">Reference proteome</keyword>
<organism evidence="1 2">
    <name type="scientific">Onychostoma macrolepis</name>
    <dbReference type="NCBI Taxonomy" id="369639"/>
    <lineage>
        <taxon>Eukaryota</taxon>
        <taxon>Metazoa</taxon>
        <taxon>Chordata</taxon>
        <taxon>Craniata</taxon>
        <taxon>Vertebrata</taxon>
        <taxon>Euteleostomi</taxon>
        <taxon>Actinopterygii</taxon>
        <taxon>Neopterygii</taxon>
        <taxon>Teleostei</taxon>
        <taxon>Ostariophysi</taxon>
        <taxon>Cypriniformes</taxon>
        <taxon>Cyprinidae</taxon>
        <taxon>Acrossocheilinae</taxon>
        <taxon>Onychostoma</taxon>
    </lineage>
</organism>
<dbReference type="Proteomes" id="UP000579812">
    <property type="component" value="Unassembled WGS sequence"/>
</dbReference>
<dbReference type="AlphaFoldDB" id="A0A7J6D414"/>
<evidence type="ECO:0000313" key="1">
    <source>
        <dbReference type="EMBL" id="KAF4113963.1"/>
    </source>
</evidence>
<protein>
    <submittedName>
        <fullName evidence="1">Uncharacterized protein</fullName>
    </submittedName>
</protein>
<sequence length="77" mass="8533">MYPALFIQAVMMSSQKTGSCWSGKSDQSETLLLVMLSNITSHHRITLGDAFWIIPALQFTEEPLLCLPACVPPKKIP</sequence>